<proteinExistence type="predicted"/>
<evidence type="ECO:0000313" key="2">
    <source>
        <dbReference type="Proteomes" id="UP000031668"/>
    </source>
</evidence>
<gene>
    <name evidence="1" type="ORF">RF11_15168</name>
</gene>
<name>A0A0C2N8M8_THEKT</name>
<comment type="caution">
    <text evidence="1">The sequence shown here is derived from an EMBL/GenBank/DDBJ whole genome shotgun (WGS) entry which is preliminary data.</text>
</comment>
<organism evidence="1 2">
    <name type="scientific">Thelohanellus kitauei</name>
    <name type="common">Myxosporean</name>
    <dbReference type="NCBI Taxonomy" id="669202"/>
    <lineage>
        <taxon>Eukaryota</taxon>
        <taxon>Metazoa</taxon>
        <taxon>Cnidaria</taxon>
        <taxon>Myxozoa</taxon>
        <taxon>Myxosporea</taxon>
        <taxon>Bivalvulida</taxon>
        <taxon>Platysporina</taxon>
        <taxon>Myxobolidae</taxon>
        <taxon>Thelohanellus</taxon>
    </lineage>
</organism>
<dbReference type="SUPFAM" id="SSF56672">
    <property type="entry name" value="DNA/RNA polymerases"/>
    <property type="match status" value="1"/>
</dbReference>
<dbReference type="InterPro" id="IPR043502">
    <property type="entry name" value="DNA/RNA_pol_sf"/>
</dbReference>
<dbReference type="AlphaFoldDB" id="A0A0C2N8M8"/>
<protein>
    <submittedName>
        <fullName evidence="1">Uncharacterized protein</fullName>
    </submittedName>
</protein>
<accession>A0A0C2N8M8</accession>
<reference evidence="1 2" key="1">
    <citation type="journal article" date="2014" name="Genome Biol. Evol.">
        <title>The genome of the myxosporean Thelohanellus kitauei shows adaptations to nutrient acquisition within its fish host.</title>
        <authorList>
            <person name="Yang Y."/>
            <person name="Xiong J."/>
            <person name="Zhou Z."/>
            <person name="Huo F."/>
            <person name="Miao W."/>
            <person name="Ran C."/>
            <person name="Liu Y."/>
            <person name="Zhang J."/>
            <person name="Feng J."/>
            <person name="Wang M."/>
            <person name="Wang M."/>
            <person name="Wang L."/>
            <person name="Yao B."/>
        </authorList>
    </citation>
    <scope>NUCLEOTIDE SEQUENCE [LARGE SCALE GENOMIC DNA]</scope>
    <source>
        <strain evidence="1">Wuqing</strain>
    </source>
</reference>
<evidence type="ECO:0000313" key="1">
    <source>
        <dbReference type="EMBL" id="KII72660.1"/>
    </source>
</evidence>
<dbReference type="OrthoDB" id="6130485at2759"/>
<sequence>MGTCRLRISTCSNEKIKDISFNVIRTKNLNILSLSLIKKYSISLDSLIDNEAECSRVLKIENPRSDEVLVKKCMDCCADYLELWKKELGTLKNYEIEVAFMADATPKFCKPRTIPFALRESVDKSLEAGIRSGVWETTQFNQWGTPIVAIRKP</sequence>
<keyword evidence="2" id="KW-1185">Reference proteome</keyword>
<dbReference type="EMBL" id="JWZT01001146">
    <property type="protein sequence ID" value="KII72660.1"/>
    <property type="molecule type" value="Genomic_DNA"/>
</dbReference>
<dbReference type="Proteomes" id="UP000031668">
    <property type="component" value="Unassembled WGS sequence"/>
</dbReference>